<dbReference type="Pfam" id="PF07885">
    <property type="entry name" value="Ion_trans_2"/>
    <property type="match status" value="1"/>
</dbReference>
<reference evidence="10" key="1">
    <citation type="journal article" date="2023" name="DNA Res.">
        <title>Chromosome-level genome assembly of Phrynocephalus forsythii using third-generation DNA sequencing and Hi-C analysis.</title>
        <authorList>
            <person name="Qi Y."/>
            <person name="Zhao W."/>
            <person name="Zhao Y."/>
            <person name="Niu C."/>
            <person name="Cao S."/>
            <person name="Zhang Y."/>
        </authorList>
    </citation>
    <scope>NUCLEOTIDE SEQUENCE</scope>
    <source>
        <tissue evidence="10">Muscle</tissue>
    </source>
</reference>
<dbReference type="Gene3D" id="1.10.287.70">
    <property type="match status" value="1"/>
</dbReference>
<organism evidence="10 11">
    <name type="scientific">Phrynocephalus forsythii</name>
    <dbReference type="NCBI Taxonomy" id="171643"/>
    <lineage>
        <taxon>Eukaryota</taxon>
        <taxon>Metazoa</taxon>
        <taxon>Chordata</taxon>
        <taxon>Craniata</taxon>
        <taxon>Vertebrata</taxon>
        <taxon>Euteleostomi</taxon>
        <taxon>Lepidosauria</taxon>
        <taxon>Squamata</taxon>
        <taxon>Bifurcata</taxon>
        <taxon>Unidentata</taxon>
        <taxon>Episquamata</taxon>
        <taxon>Toxicofera</taxon>
        <taxon>Iguania</taxon>
        <taxon>Acrodonta</taxon>
        <taxon>Agamidae</taxon>
        <taxon>Agaminae</taxon>
        <taxon>Phrynocephalus</taxon>
    </lineage>
</organism>
<keyword evidence="7" id="KW-0407">Ion channel</keyword>
<dbReference type="GO" id="GO:0005251">
    <property type="term" value="F:delayed rectifier potassium channel activity"/>
    <property type="evidence" value="ECO:0007669"/>
    <property type="project" value="TreeGrafter"/>
</dbReference>
<proteinExistence type="predicted"/>
<evidence type="ECO:0000256" key="4">
    <source>
        <dbReference type="ARBA" id="ARBA00022989"/>
    </source>
</evidence>
<dbReference type="GO" id="GO:0008076">
    <property type="term" value="C:voltage-gated potassium channel complex"/>
    <property type="evidence" value="ECO:0007669"/>
    <property type="project" value="InterPro"/>
</dbReference>
<evidence type="ECO:0000256" key="7">
    <source>
        <dbReference type="ARBA" id="ARBA00023303"/>
    </source>
</evidence>
<keyword evidence="5" id="KW-0406">Ion transport</keyword>
<dbReference type="PANTHER" id="PTHR11537:SF235">
    <property type="entry name" value="POTASSIUM VOLTAGE-GATED CHANNEL SUBFAMILY C MEMBER 1-LIKE"/>
    <property type="match status" value="1"/>
</dbReference>
<evidence type="ECO:0000256" key="2">
    <source>
        <dbReference type="ARBA" id="ARBA00022448"/>
    </source>
</evidence>
<dbReference type="InterPro" id="IPR028325">
    <property type="entry name" value="VG_K_chnl"/>
</dbReference>
<evidence type="ECO:0000256" key="6">
    <source>
        <dbReference type="ARBA" id="ARBA00023136"/>
    </source>
</evidence>
<dbReference type="PRINTS" id="PR00169">
    <property type="entry name" value="KCHANNEL"/>
</dbReference>
<evidence type="ECO:0000256" key="3">
    <source>
        <dbReference type="ARBA" id="ARBA00022692"/>
    </source>
</evidence>
<dbReference type="Proteomes" id="UP001142489">
    <property type="component" value="Unassembled WGS sequence"/>
</dbReference>
<comment type="caution">
    <text evidence="10">The sequence shown here is derived from an EMBL/GenBank/DDBJ whole genome shotgun (WGS) entry which is preliminary data.</text>
</comment>
<keyword evidence="4 8" id="KW-1133">Transmembrane helix</keyword>
<dbReference type="GO" id="GO:0032590">
    <property type="term" value="C:dendrite membrane"/>
    <property type="evidence" value="ECO:0007669"/>
    <property type="project" value="TreeGrafter"/>
</dbReference>
<evidence type="ECO:0000313" key="10">
    <source>
        <dbReference type="EMBL" id="KAJ7310394.1"/>
    </source>
</evidence>
<evidence type="ECO:0000313" key="11">
    <source>
        <dbReference type="Proteomes" id="UP001142489"/>
    </source>
</evidence>
<evidence type="ECO:0000256" key="8">
    <source>
        <dbReference type="SAM" id="Phobius"/>
    </source>
</evidence>
<dbReference type="PANTHER" id="PTHR11537">
    <property type="entry name" value="VOLTAGE-GATED POTASSIUM CHANNEL"/>
    <property type="match status" value="1"/>
</dbReference>
<keyword evidence="11" id="KW-1185">Reference proteome</keyword>
<dbReference type="InterPro" id="IPR013099">
    <property type="entry name" value="K_chnl_dom"/>
</dbReference>
<feature type="domain" description="Potassium channel" evidence="9">
    <location>
        <begin position="23"/>
        <end position="103"/>
    </location>
</feature>
<name>A0A9Q0XD70_9SAUR</name>
<dbReference type="AlphaFoldDB" id="A0A9Q0XD70"/>
<dbReference type="SUPFAM" id="SSF81324">
    <property type="entry name" value="Voltage-gated potassium channels"/>
    <property type="match status" value="1"/>
</dbReference>
<gene>
    <name evidence="10" type="ORF">JRQ81_007308</name>
</gene>
<accession>A0A9Q0XD70</accession>
<sequence>MFKVLCYTSRGLLREFLILITIFALEVLLFGVLCYSSETIFFERIHSHFSSLPLALWWAAITLTTVGYGDVFPVSSLGRVVAVCAALCAVLTLIIPIAIFSIKFKGYYDAAIVREKMKRMATETRALPS</sequence>
<feature type="transmembrane region" description="Helical" evidence="8">
    <location>
        <begin position="80"/>
        <end position="102"/>
    </location>
</feature>
<dbReference type="GO" id="GO:0045211">
    <property type="term" value="C:postsynaptic membrane"/>
    <property type="evidence" value="ECO:0007669"/>
    <property type="project" value="TreeGrafter"/>
</dbReference>
<dbReference type="OrthoDB" id="10025005at2759"/>
<evidence type="ECO:0000259" key="9">
    <source>
        <dbReference type="Pfam" id="PF07885"/>
    </source>
</evidence>
<dbReference type="GO" id="GO:0042734">
    <property type="term" value="C:presynaptic membrane"/>
    <property type="evidence" value="ECO:0007669"/>
    <property type="project" value="TreeGrafter"/>
</dbReference>
<feature type="transmembrane region" description="Helical" evidence="8">
    <location>
        <begin position="16"/>
        <end position="37"/>
    </location>
</feature>
<keyword evidence="6 8" id="KW-0472">Membrane</keyword>
<dbReference type="GO" id="GO:0043679">
    <property type="term" value="C:axon terminus"/>
    <property type="evidence" value="ECO:0007669"/>
    <property type="project" value="TreeGrafter"/>
</dbReference>
<keyword evidence="3 8" id="KW-0812">Transmembrane</keyword>
<evidence type="ECO:0000256" key="1">
    <source>
        <dbReference type="ARBA" id="ARBA00004141"/>
    </source>
</evidence>
<dbReference type="GO" id="GO:0001508">
    <property type="term" value="P:action potential"/>
    <property type="evidence" value="ECO:0007669"/>
    <property type="project" value="TreeGrafter"/>
</dbReference>
<evidence type="ECO:0000256" key="5">
    <source>
        <dbReference type="ARBA" id="ARBA00023065"/>
    </source>
</evidence>
<comment type="subcellular location">
    <subcellularLocation>
        <location evidence="1">Membrane</location>
        <topology evidence="1">Multi-pass membrane protein</topology>
    </subcellularLocation>
</comment>
<dbReference type="EMBL" id="JAPFRF010000015">
    <property type="protein sequence ID" value="KAJ7310394.1"/>
    <property type="molecule type" value="Genomic_DNA"/>
</dbReference>
<feature type="transmembrane region" description="Helical" evidence="8">
    <location>
        <begin position="49"/>
        <end position="68"/>
    </location>
</feature>
<dbReference type="GO" id="GO:0032809">
    <property type="term" value="C:neuronal cell body membrane"/>
    <property type="evidence" value="ECO:0007669"/>
    <property type="project" value="TreeGrafter"/>
</dbReference>
<keyword evidence="2" id="KW-0813">Transport</keyword>
<protein>
    <recommendedName>
        <fullName evidence="9">Potassium channel domain-containing protein</fullName>
    </recommendedName>
</protein>